<protein>
    <submittedName>
        <fullName evidence="2">Methyltransferase family protein</fullName>
    </submittedName>
</protein>
<gene>
    <name evidence="2" type="ORF">CLV88_10356</name>
</gene>
<keyword evidence="2" id="KW-0489">Methyltransferase</keyword>
<reference evidence="2 3" key="1">
    <citation type="submission" date="2018-03" db="EMBL/GenBank/DDBJ databases">
        <title>Genomic Encyclopedia of Archaeal and Bacterial Type Strains, Phase II (KMG-II): from individual species to whole genera.</title>
        <authorList>
            <person name="Goeker M."/>
        </authorList>
    </citation>
    <scope>NUCLEOTIDE SEQUENCE [LARGE SCALE GENOMIC DNA]</scope>
    <source>
        <strain evidence="2 3">DSM 100673</strain>
    </source>
</reference>
<dbReference type="OrthoDB" id="9803855at2"/>
<name>A0A2P8FFB5_9RHOB</name>
<dbReference type="EMBL" id="PYGJ01000003">
    <property type="protein sequence ID" value="PSL20415.1"/>
    <property type="molecule type" value="Genomic_DNA"/>
</dbReference>
<dbReference type="Proteomes" id="UP000240418">
    <property type="component" value="Unassembled WGS sequence"/>
</dbReference>
<dbReference type="SUPFAM" id="SSF53335">
    <property type="entry name" value="S-adenosyl-L-methionine-dependent methyltransferases"/>
    <property type="match status" value="1"/>
</dbReference>
<sequence>MRHFAFYRRITGTDRLQRAYDAAADRWQDGLNALGYPAAYNALARCATTELPASSGEAILDVGTGSGAMALAMQKSVFCDSQIDLMDLSAEMLRAARQAVPRARTSYLGPIGGADIPANAYDRVLCGHVIEHGPDPLAQIEWLFDRLRPGGQLILAVSRPHWCTAILRLRWGNAAYRPDAVSGLLSQAGFTNVNTHPHAKGPPARTSCGYTARRP</sequence>
<dbReference type="GO" id="GO:0008168">
    <property type="term" value="F:methyltransferase activity"/>
    <property type="evidence" value="ECO:0007669"/>
    <property type="project" value="UniProtKB-KW"/>
</dbReference>
<proteinExistence type="predicted"/>
<keyword evidence="3" id="KW-1185">Reference proteome</keyword>
<dbReference type="PANTHER" id="PTHR43861:SF1">
    <property type="entry name" value="TRANS-ACONITATE 2-METHYLTRANSFERASE"/>
    <property type="match status" value="1"/>
</dbReference>
<organism evidence="2 3">
    <name type="scientific">Shimia abyssi</name>
    <dbReference type="NCBI Taxonomy" id="1662395"/>
    <lineage>
        <taxon>Bacteria</taxon>
        <taxon>Pseudomonadati</taxon>
        <taxon>Pseudomonadota</taxon>
        <taxon>Alphaproteobacteria</taxon>
        <taxon>Rhodobacterales</taxon>
        <taxon>Roseobacteraceae</taxon>
    </lineage>
</organism>
<dbReference type="RefSeq" id="WP_106607656.1">
    <property type="nucleotide sequence ID" value="NZ_PYGJ01000003.1"/>
</dbReference>
<evidence type="ECO:0000313" key="2">
    <source>
        <dbReference type="EMBL" id="PSL20415.1"/>
    </source>
</evidence>
<dbReference type="InterPro" id="IPR029063">
    <property type="entry name" value="SAM-dependent_MTases_sf"/>
</dbReference>
<dbReference type="Gene3D" id="3.40.50.150">
    <property type="entry name" value="Vaccinia Virus protein VP39"/>
    <property type="match status" value="1"/>
</dbReference>
<keyword evidence="2" id="KW-0808">Transferase</keyword>
<dbReference type="GO" id="GO:0032259">
    <property type="term" value="P:methylation"/>
    <property type="evidence" value="ECO:0007669"/>
    <property type="project" value="UniProtKB-KW"/>
</dbReference>
<accession>A0A2P8FFB5</accession>
<feature type="region of interest" description="Disordered" evidence="1">
    <location>
        <begin position="195"/>
        <end position="215"/>
    </location>
</feature>
<evidence type="ECO:0000256" key="1">
    <source>
        <dbReference type="SAM" id="MobiDB-lite"/>
    </source>
</evidence>
<dbReference type="PANTHER" id="PTHR43861">
    <property type="entry name" value="TRANS-ACONITATE 2-METHYLTRANSFERASE-RELATED"/>
    <property type="match status" value="1"/>
</dbReference>
<dbReference type="AlphaFoldDB" id="A0A2P8FFB5"/>
<comment type="caution">
    <text evidence="2">The sequence shown here is derived from an EMBL/GenBank/DDBJ whole genome shotgun (WGS) entry which is preliminary data.</text>
</comment>
<dbReference type="Pfam" id="PF13489">
    <property type="entry name" value="Methyltransf_23"/>
    <property type="match status" value="1"/>
</dbReference>
<dbReference type="CDD" id="cd02440">
    <property type="entry name" value="AdoMet_MTases"/>
    <property type="match status" value="1"/>
</dbReference>
<evidence type="ECO:0000313" key="3">
    <source>
        <dbReference type="Proteomes" id="UP000240418"/>
    </source>
</evidence>